<feature type="binding site" evidence="1">
    <location>
        <position position="60"/>
    </location>
    <ligand>
        <name>Fe cation</name>
        <dbReference type="ChEBI" id="CHEBI:24875"/>
    </ligand>
</feature>
<dbReference type="Gene3D" id="1.10.645.10">
    <property type="entry name" value="Cytochrome-c3 Hydrogenase, chain B"/>
    <property type="match status" value="1"/>
</dbReference>
<dbReference type="PANTHER" id="PTHR43600">
    <property type="entry name" value="COENZYME F420 HYDROGENASE, SUBUNIT ALPHA"/>
    <property type="match status" value="1"/>
</dbReference>
<sequence length="412" mass="48955">MFSNILSRIEGEGRIDIVIDKDSFKVKINFTEPQRFFEKILYGIDVDYGVDIVSRICGLCGVSHIYAYVKSFEKNIEIPEEVEDYRKVLLSIERIKSHLIHTCFLYLPDILNVESINDLFIKYSDLARTCSKLYNFVYKLANCFEYRLHNVINIKLGGVYHYPDKERISRSTDILNDFKINLRELIRIIYKHRDLFSEKHYFKTLVSLDKEYPFYSDRVIYGNEVISVDKYESKLIDISREDSNGSRYCLYDRELYLTGPLARLNNYMYYVRDIIDEYLSEYCLNNVFQNIYASIIGRIVEIIYSINYIEKFVDRFRKPSINYVKIRLEDNLYNIFVEAPRGVLYHSYLVEKNRIINSRIITPTQLNVYAMENMPIHYIRKQSDLNINRIKMIIRSLDPCLSCAVHIIKLSD</sequence>
<keyword evidence="1" id="KW-0479">Metal-binding</keyword>
<dbReference type="Pfam" id="PF00374">
    <property type="entry name" value="NiFeSe_Hases"/>
    <property type="match status" value="2"/>
</dbReference>
<gene>
    <name evidence="2" type="ORF">ENU14_05330</name>
</gene>
<feature type="binding site" evidence="1">
    <location>
        <position position="406"/>
    </location>
    <ligand>
        <name>Mg(2+)</name>
        <dbReference type="ChEBI" id="CHEBI:18420"/>
    </ligand>
</feature>
<proteinExistence type="predicted"/>
<dbReference type="InterPro" id="IPR001501">
    <property type="entry name" value="Ni-dep_hyd_lsu"/>
</dbReference>
<comment type="caution">
    <text evidence="2">The sequence shown here is derived from an EMBL/GenBank/DDBJ whole genome shotgun (WGS) entry which is preliminary data.</text>
</comment>
<dbReference type="GO" id="GO:0016151">
    <property type="term" value="F:nickel cation binding"/>
    <property type="evidence" value="ECO:0007669"/>
    <property type="project" value="InterPro"/>
</dbReference>
<accession>A0A7C4H9P7</accession>
<dbReference type="EMBL" id="DTBJ01000043">
    <property type="protein sequence ID" value="HGM58986.1"/>
    <property type="molecule type" value="Genomic_DNA"/>
</dbReference>
<reference evidence="2" key="1">
    <citation type="journal article" date="2020" name="mSystems">
        <title>Genome- and Community-Level Interaction Insights into Carbon Utilization and Element Cycling Functions of Hydrothermarchaeota in Hydrothermal Sediment.</title>
        <authorList>
            <person name="Zhou Z."/>
            <person name="Liu Y."/>
            <person name="Xu W."/>
            <person name="Pan J."/>
            <person name="Luo Z.H."/>
            <person name="Li M."/>
        </authorList>
    </citation>
    <scope>NUCLEOTIDE SEQUENCE [LARGE SCALE GENOMIC DNA]</scope>
    <source>
        <strain evidence="2">SpSt-642</strain>
    </source>
</reference>
<comment type="cofactor">
    <cofactor evidence="1">
        <name>Fe cation</name>
        <dbReference type="ChEBI" id="CHEBI:24875"/>
    </cofactor>
</comment>
<evidence type="ECO:0000313" key="2">
    <source>
        <dbReference type="EMBL" id="HGM58986.1"/>
    </source>
</evidence>
<dbReference type="PANTHER" id="PTHR43600:SF4">
    <property type="entry name" value="CYTOSOLIC NIFE-HYDROGENASE, ALPHA SUBUNIT"/>
    <property type="match status" value="1"/>
</dbReference>
<name>A0A7C4H9P7_STAMA</name>
<feature type="binding site" evidence="1">
    <location>
        <position position="60"/>
    </location>
    <ligand>
        <name>Ni(2+)</name>
        <dbReference type="ChEBI" id="CHEBI:49786"/>
    </ligand>
</feature>
<dbReference type="InterPro" id="IPR029014">
    <property type="entry name" value="NiFe-Hase_large"/>
</dbReference>
<comment type="cofactor">
    <cofactor evidence="1">
        <name>Ni(2+)</name>
        <dbReference type="ChEBI" id="CHEBI:49786"/>
    </cofactor>
</comment>
<organism evidence="2">
    <name type="scientific">Staphylothermus marinus</name>
    <dbReference type="NCBI Taxonomy" id="2280"/>
    <lineage>
        <taxon>Archaea</taxon>
        <taxon>Thermoproteota</taxon>
        <taxon>Thermoprotei</taxon>
        <taxon>Desulfurococcales</taxon>
        <taxon>Desulfurococcaceae</taxon>
        <taxon>Staphylothermus</taxon>
    </lineage>
</organism>
<feature type="binding site" evidence="1">
    <location>
        <position position="360"/>
    </location>
    <ligand>
        <name>Mg(2+)</name>
        <dbReference type="ChEBI" id="CHEBI:18420"/>
    </ligand>
</feature>
<keyword evidence="1" id="KW-0533">Nickel</keyword>
<dbReference type="SUPFAM" id="SSF56762">
    <property type="entry name" value="HydB/Nqo4-like"/>
    <property type="match status" value="1"/>
</dbReference>
<evidence type="ECO:0000256" key="1">
    <source>
        <dbReference type="PIRSR" id="PIRSR601501-1"/>
    </source>
</evidence>
<dbReference type="AlphaFoldDB" id="A0A7C4H9P7"/>
<keyword evidence="1" id="KW-0460">Magnesium</keyword>
<keyword evidence="1" id="KW-0408">Iron</keyword>
<evidence type="ECO:0008006" key="3">
    <source>
        <dbReference type="Google" id="ProtNLM"/>
    </source>
</evidence>
<feature type="binding site" evidence="1">
    <location>
        <position position="400"/>
    </location>
    <ligand>
        <name>Ni(2+)</name>
        <dbReference type="ChEBI" id="CHEBI:49786"/>
    </ligand>
</feature>
<feature type="binding site" evidence="1">
    <location>
        <position position="403"/>
    </location>
    <ligand>
        <name>Fe cation</name>
        <dbReference type="ChEBI" id="CHEBI:24875"/>
    </ligand>
</feature>
<feature type="binding site" evidence="1">
    <location>
        <position position="38"/>
    </location>
    <ligand>
        <name>Mg(2+)</name>
        <dbReference type="ChEBI" id="CHEBI:18420"/>
    </ligand>
</feature>
<protein>
    <recommendedName>
        <fullName evidence="3">Ni/Fe hydrogenase subunit alpha</fullName>
    </recommendedName>
</protein>
<feature type="binding site" evidence="1">
    <location>
        <position position="57"/>
    </location>
    <ligand>
        <name>Ni(2+)</name>
        <dbReference type="ChEBI" id="CHEBI:49786"/>
    </ligand>
</feature>